<accession>A0AAV3YYZ1</accession>
<reference evidence="1 2" key="1">
    <citation type="journal article" date="2021" name="Elife">
        <title>Chloroplast acquisition without the gene transfer in kleptoplastic sea slugs, Plakobranchus ocellatus.</title>
        <authorList>
            <person name="Maeda T."/>
            <person name="Takahashi S."/>
            <person name="Yoshida T."/>
            <person name="Shimamura S."/>
            <person name="Takaki Y."/>
            <person name="Nagai Y."/>
            <person name="Toyoda A."/>
            <person name="Suzuki Y."/>
            <person name="Arimoto A."/>
            <person name="Ishii H."/>
            <person name="Satoh N."/>
            <person name="Nishiyama T."/>
            <person name="Hasebe M."/>
            <person name="Maruyama T."/>
            <person name="Minagawa J."/>
            <person name="Obokata J."/>
            <person name="Shigenobu S."/>
        </authorList>
    </citation>
    <scope>NUCLEOTIDE SEQUENCE [LARGE SCALE GENOMIC DNA]</scope>
</reference>
<protein>
    <submittedName>
        <fullName evidence="1">Uncharacterized protein</fullName>
    </submittedName>
</protein>
<dbReference type="AlphaFoldDB" id="A0AAV3YYZ1"/>
<comment type="caution">
    <text evidence="1">The sequence shown here is derived from an EMBL/GenBank/DDBJ whole genome shotgun (WGS) entry which is preliminary data.</text>
</comment>
<keyword evidence="2" id="KW-1185">Reference proteome</keyword>
<dbReference type="Proteomes" id="UP000735302">
    <property type="component" value="Unassembled WGS sequence"/>
</dbReference>
<sequence>MSYAVSKYGDSDDAWDSLPRSIIEFDRQVKMMEHKPAGHYQSKCSTSIKDATIRDDKGNSIYIGVAQTEMSISYSAPAKKKDDDCTIL</sequence>
<name>A0AAV3YYZ1_9GAST</name>
<gene>
    <name evidence="1" type="ORF">PoB_001463000</name>
</gene>
<proteinExistence type="predicted"/>
<dbReference type="EMBL" id="BLXT01001839">
    <property type="protein sequence ID" value="GFN88124.1"/>
    <property type="molecule type" value="Genomic_DNA"/>
</dbReference>
<evidence type="ECO:0000313" key="1">
    <source>
        <dbReference type="EMBL" id="GFN88124.1"/>
    </source>
</evidence>
<evidence type="ECO:0000313" key="2">
    <source>
        <dbReference type="Proteomes" id="UP000735302"/>
    </source>
</evidence>
<organism evidence="1 2">
    <name type="scientific">Plakobranchus ocellatus</name>
    <dbReference type="NCBI Taxonomy" id="259542"/>
    <lineage>
        <taxon>Eukaryota</taxon>
        <taxon>Metazoa</taxon>
        <taxon>Spiralia</taxon>
        <taxon>Lophotrochozoa</taxon>
        <taxon>Mollusca</taxon>
        <taxon>Gastropoda</taxon>
        <taxon>Heterobranchia</taxon>
        <taxon>Euthyneura</taxon>
        <taxon>Panpulmonata</taxon>
        <taxon>Sacoglossa</taxon>
        <taxon>Placobranchoidea</taxon>
        <taxon>Plakobranchidae</taxon>
        <taxon>Plakobranchus</taxon>
    </lineage>
</organism>